<dbReference type="InterPro" id="IPR003439">
    <property type="entry name" value="ABC_transporter-like_ATP-bd"/>
</dbReference>
<feature type="domain" description="ABC transporter" evidence="4">
    <location>
        <begin position="431"/>
        <end position="653"/>
    </location>
</feature>
<dbReference type="SUPFAM" id="SSF52540">
    <property type="entry name" value="P-loop containing nucleoside triphosphate hydrolases"/>
    <property type="match status" value="1"/>
</dbReference>
<feature type="transmembrane region" description="Helical" evidence="3">
    <location>
        <begin position="234"/>
        <end position="255"/>
    </location>
</feature>
<keyword evidence="3" id="KW-0812">Transmembrane</keyword>
<protein>
    <submittedName>
        <fullName evidence="5">ATP-binding cassette domain-containing protein</fullName>
    </submittedName>
</protein>
<dbReference type="InterPro" id="IPR027417">
    <property type="entry name" value="P-loop_NTPase"/>
</dbReference>
<evidence type="ECO:0000256" key="1">
    <source>
        <dbReference type="ARBA" id="ARBA00022741"/>
    </source>
</evidence>
<dbReference type="GO" id="GO:0016887">
    <property type="term" value="F:ATP hydrolysis activity"/>
    <property type="evidence" value="ECO:0007669"/>
    <property type="project" value="InterPro"/>
</dbReference>
<dbReference type="AlphaFoldDB" id="A0A5T7Y6L0"/>
<proteinExistence type="predicted"/>
<dbReference type="SMART" id="SM00382">
    <property type="entry name" value="AAA"/>
    <property type="match status" value="1"/>
</dbReference>
<keyword evidence="3" id="KW-0472">Membrane</keyword>
<dbReference type="Pfam" id="PF00005">
    <property type="entry name" value="ABC_tran"/>
    <property type="match status" value="1"/>
</dbReference>
<feature type="transmembrane region" description="Helical" evidence="3">
    <location>
        <begin position="160"/>
        <end position="179"/>
    </location>
</feature>
<evidence type="ECO:0000256" key="2">
    <source>
        <dbReference type="ARBA" id="ARBA00022840"/>
    </source>
</evidence>
<organism evidence="5">
    <name type="scientific">Salmonella enterica</name>
    <name type="common">Salmonella choleraesuis</name>
    <dbReference type="NCBI Taxonomy" id="28901"/>
    <lineage>
        <taxon>Bacteria</taxon>
        <taxon>Pseudomonadati</taxon>
        <taxon>Pseudomonadota</taxon>
        <taxon>Gammaproteobacteria</taxon>
        <taxon>Enterobacterales</taxon>
        <taxon>Enterobacteriaceae</taxon>
        <taxon>Salmonella</taxon>
    </lineage>
</organism>
<feature type="transmembrane region" description="Helical" evidence="3">
    <location>
        <begin position="128"/>
        <end position="148"/>
    </location>
</feature>
<comment type="caution">
    <text evidence="5">The sequence shown here is derived from an EMBL/GenBank/DDBJ whole genome shotgun (WGS) entry which is preliminary data.</text>
</comment>
<reference evidence="5" key="1">
    <citation type="submission" date="2018-06" db="EMBL/GenBank/DDBJ databases">
        <authorList>
            <consortium name="PulseNet: The National Subtyping Network for Foodborne Disease Surveillance"/>
            <person name="Tarr C.L."/>
            <person name="Trees E."/>
            <person name="Katz L.S."/>
            <person name="Carleton-Romer H.A."/>
            <person name="Stroika S."/>
            <person name="Kucerova Z."/>
            <person name="Roache K.F."/>
            <person name="Sabol A.L."/>
            <person name="Besser J."/>
            <person name="Gerner-Smidt P."/>
        </authorList>
    </citation>
    <scope>NUCLEOTIDE SEQUENCE</scope>
    <source>
        <strain evidence="5">PNUSAS041407</strain>
    </source>
</reference>
<feature type="transmembrane region" description="Helical" evidence="3">
    <location>
        <begin position="261"/>
        <end position="278"/>
    </location>
</feature>
<name>A0A5T7Y6L0_SALER</name>
<accession>A0A5T7Y6L0</accession>
<feature type="transmembrane region" description="Helical" evidence="3">
    <location>
        <begin position="348"/>
        <end position="378"/>
    </location>
</feature>
<evidence type="ECO:0000313" key="5">
    <source>
        <dbReference type="EMBL" id="EBN2887357.1"/>
    </source>
</evidence>
<dbReference type="PANTHER" id="PTHR24221:SF654">
    <property type="entry name" value="ATP-BINDING CASSETTE SUB-FAMILY B MEMBER 6"/>
    <property type="match status" value="1"/>
</dbReference>
<keyword evidence="2 5" id="KW-0067">ATP-binding</keyword>
<dbReference type="PANTHER" id="PTHR24221">
    <property type="entry name" value="ATP-BINDING CASSETTE SUB-FAMILY B"/>
    <property type="match status" value="1"/>
</dbReference>
<dbReference type="InterPro" id="IPR003593">
    <property type="entry name" value="AAA+_ATPase"/>
</dbReference>
<sequence length="653" mass="73882">MTCKFYDVFGKYCFLEGERFSLKRRSKDAHDIINNVNDYLNNPLFNFSVIINNYSCLMELPHTFIVEWHDDEYLILQKDNGVIVNLTSTTPITEAMLLNKRVIFLSKLLKVNNEVQAYNAIKKMTPTASYFTLGLIFFALMTPLYSNLFNTRLIYSDSPLSIFLITGIFVVFVVLEFLLKGVIYDKTSSEVKRSNVICNSFFIQLIKNSNCRSAAVKVRTIENSSAALWESSPLISIDMALGLVLLTFLFVMMGIYVTPLLMYYILITLMFVHVRFSAYKKNLQVNSAVMEKMSSFLSLEERRKELKFFRPNFFESFIMDKTRKDEYVKMEMNIDNHRWAELIKANSFISLIVMYLSAYFAVGAGTLASGSIIAIMIINSRLSGSIVGAVNKIYLTKIHSFHIQSSLRELFKDSDRDITSDGIVLSSITKVSLNSLSISKNGVTLLNNLNVTIVPGGFVGIVGRSGTGKSSLIKALSGIVTDCSGTIKINNININDLSEKVFQNKIMYHSANSGFIKGTLRENFNLNGIYSGEDILKILESCCNNINVSKELIDEKYVDELNLSNGEKQKLSLMMLLYKKPDLIFMDESTSFLSSEDAIIFLSTLRPYYKNSILFFATHDHSLSRFFTHTIDLSNKNNIGLANKTVNIPTINI</sequence>
<evidence type="ECO:0000259" key="4">
    <source>
        <dbReference type="PROSITE" id="PS50893"/>
    </source>
</evidence>
<evidence type="ECO:0000256" key="3">
    <source>
        <dbReference type="SAM" id="Phobius"/>
    </source>
</evidence>
<dbReference type="InterPro" id="IPR039421">
    <property type="entry name" value="Type_1_exporter"/>
</dbReference>
<gene>
    <name evidence="5" type="ORF">DON26_04910</name>
</gene>
<dbReference type="EMBL" id="AAGFGW010000002">
    <property type="protein sequence ID" value="EBN2887357.1"/>
    <property type="molecule type" value="Genomic_DNA"/>
</dbReference>
<dbReference type="GO" id="GO:0034040">
    <property type="term" value="F:ATPase-coupled lipid transmembrane transporter activity"/>
    <property type="evidence" value="ECO:0007669"/>
    <property type="project" value="TreeGrafter"/>
</dbReference>
<dbReference type="Gene3D" id="3.40.50.300">
    <property type="entry name" value="P-loop containing nucleotide triphosphate hydrolases"/>
    <property type="match status" value="1"/>
</dbReference>
<keyword evidence="3" id="KW-1133">Transmembrane helix</keyword>
<dbReference type="GO" id="GO:0005524">
    <property type="term" value="F:ATP binding"/>
    <property type="evidence" value="ECO:0007669"/>
    <property type="project" value="UniProtKB-KW"/>
</dbReference>
<dbReference type="RefSeq" id="WP_080071356.1">
    <property type="nucleotide sequence ID" value="NZ_MYQL01000031.1"/>
</dbReference>
<dbReference type="PROSITE" id="PS50893">
    <property type="entry name" value="ABC_TRANSPORTER_2"/>
    <property type="match status" value="1"/>
</dbReference>
<keyword evidence="1" id="KW-0547">Nucleotide-binding</keyword>